<dbReference type="Proteomes" id="UP001153076">
    <property type="component" value="Unassembled WGS sequence"/>
</dbReference>
<dbReference type="EMBL" id="JAKOGI010000470">
    <property type="protein sequence ID" value="KAJ8434549.1"/>
    <property type="molecule type" value="Genomic_DNA"/>
</dbReference>
<dbReference type="InterPro" id="IPR002698">
    <property type="entry name" value="FTHF_cligase"/>
</dbReference>
<accession>A0A9Q1QAK4</accession>
<sequence>MRMEECGDDEPNAWKWRIRERVWHLMEAQNIAQSPRPVHYRIPNFVGADLAASKIVIFKLYFVFDLLLQLSELEGLLTPQPCLRTEFFLLWTHNCFLRVASMKHVPQLELPSVEGQLGRLVCAGSVAVDPRSGAQLGKEFLNPKLFQSLKFADREYRMLRFMGVINDRTLVLTTGIMSVLHLLRKIIPPKVSIDKNPLRAQVED</sequence>
<evidence type="ECO:0000313" key="2">
    <source>
        <dbReference type="Proteomes" id="UP001153076"/>
    </source>
</evidence>
<organism evidence="1 2">
    <name type="scientific">Carnegiea gigantea</name>
    <dbReference type="NCBI Taxonomy" id="171969"/>
    <lineage>
        <taxon>Eukaryota</taxon>
        <taxon>Viridiplantae</taxon>
        <taxon>Streptophyta</taxon>
        <taxon>Embryophyta</taxon>
        <taxon>Tracheophyta</taxon>
        <taxon>Spermatophyta</taxon>
        <taxon>Magnoliopsida</taxon>
        <taxon>eudicotyledons</taxon>
        <taxon>Gunneridae</taxon>
        <taxon>Pentapetalae</taxon>
        <taxon>Caryophyllales</taxon>
        <taxon>Cactineae</taxon>
        <taxon>Cactaceae</taxon>
        <taxon>Cactoideae</taxon>
        <taxon>Echinocereeae</taxon>
        <taxon>Carnegiea</taxon>
    </lineage>
</organism>
<dbReference type="PANTHER" id="PTHR13017">
    <property type="entry name" value="5-FORMYLTETRAHYDROFOLATE CYCLO-LIGASE-RELATED"/>
    <property type="match status" value="1"/>
</dbReference>
<dbReference type="GO" id="GO:0005737">
    <property type="term" value="C:cytoplasm"/>
    <property type="evidence" value="ECO:0007669"/>
    <property type="project" value="TreeGrafter"/>
</dbReference>
<proteinExistence type="predicted"/>
<reference evidence="1" key="1">
    <citation type="submission" date="2022-04" db="EMBL/GenBank/DDBJ databases">
        <title>Carnegiea gigantea Genome sequencing and assembly v2.</title>
        <authorList>
            <person name="Copetti D."/>
            <person name="Sanderson M.J."/>
            <person name="Burquez A."/>
            <person name="Wojciechowski M.F."/>
        </authorList>
    </citation>
    <scope>NUCLEOTIDE SEQUENCE</scope>
    <source>
        <strain evidence="1">SGP5-SGP5p</strain>
        <tissue evidence="1">Aerial part</tissue>
    </source>
</reference>
<gene>
    <name evidence="1" type="ORF">Cgig2_001181</name>
</gene>
<evidence type="ECO:0000313" key="1">
    <source>
        <dbReference type="EMBL" id="KAJ8434549.1"/>
    </source>
</evidence>
<name>A0A9Q1QAK4_9CARY</name>
<keyword evidence="2" id="KW-1185">Reference proteome</keyword>
<dbReference type="OrthoDB" id="433414at2759"/>
<comment type="caution">
    <text evidence="1">The sequence shown here is derived from an EMBL/GenBank/DDBJ whole genome shotgun (WGS) entry which is preliminary data.</text>
</comment>
<protein>
    <submittedName>
        <fullName evidence="1">Uncharacterized protein</fullName>
    </submittedName>
</protein>
<dbReference type="AlphaFoldDB" id="A0A9Q1QAK4"/>
<dbReference type="PANTHER" id="PTHR13017:SF0">
    <property type="entry name" value="METHENYLTETRAHYDROFOLATE SYNTHASE DOMAIN-CONTAINING PROTEIN"/>
    <property type="match status" value="1"/>
</dbReference>